<comment type="caution">
    <text evidence="2">The sequence shown here is derived from an EMBL/GenBank/DDBJ whole genome shotgun (WGS) entry which is preliminary data.</text>
</comment>
<dbReference type="SMART" id="SM00710">
    <property type="entry name" value="PbH1"/>
    <property type="match status" value="5"/>
</dbReference>
<keyword evidence="1" id="KW-1133">Transmembrane helix</keyword>
<accession>A0A7X4RWN2</accession>
<proteinExistence type="predicted"/>
<dbReference type="Proteomes" id="UP000462621">
    <property type="component" value="Unassembled WGS sequence"/>
</dbReference>
<evidence type="ECO:0000313" key="2">
    <source>
        <dbReference type="EMBL" id="MZI95527.1"/>
    </source>
</evidence>
<dbReference type="InterPro" id="IPR006626">
    <property type="entry name" value="PbH1"/>
</dbReference>
<dbReference type="InterPro" id="IPR011050">
    <property type="entry name" value="Pectin_lyase_fold/virulence"/>
</dbReference>
<dbReference type="AlphaFoldDB" id="A0A7X4RWN2"/>
<dbReference type="NCBIfam" id="TIGR03804">
    <property type="entry name" value="para_beta_helix"/>
    <property type="match status" value="1"/>
</dbReference>
<evidence type="ECO:0000256" key="1">
    <source>
        <dbReference type="SAM" id="Phobius"/>
    </source>
</evidence>
<organism evidence="2 3">
    <name type="scientific">Vibrio eleionomae</name>
    <dbReference type="NCBI Taxonomy" id="2653505"/>
    <lineage>
        <taxon>Bacteria</taxon>
        <taxon>Pseudomonadati</taxon>
        <taxon>Pseudomonadota</taxon>
        <taxon>Gammaproteobacteria</taxon>
        <taxon>Vibrionales</taxon>
        <taxon>Vibrionaceae</taxon>
        <taxon>Vibrio</taxon>
    </lineage>
</organism>
<evidence type="ECO:0000313" key="3">
    <source>
        <dbReference type="Proteomes" id="UP000462621"/>
    </source>
</evidence>
<dbReference type="RefSeq" id="WP_161158018.1">
    <property type="nucleotide sequence ID" value="NZ_WEKT01000059.1"/>
</dbReference>
<keyword evidence="1" id="KW-0812">Transmembrane</keyword>
<keyword evidence="3" id="KW-1185">Reference proteome</keyword>
<gene>
    <name evidence="2" type="ORF">F9817_20315</name>
</gene>
<reference evidence="2 3" key="1">
    <citation type="submission" date="2019-10" db="EMBL/GenBank/DDBJ databases">
        <title>Vibrio sp. nov. isolated from a shrimp pond.</title>
        <authorList>
            <person name="Gomez-Gil B."/>
            <person name="Enciso-Ibarra J."/>
            <person name="Enciso-Ibarra K."/>
            <person name="Bolan-Mejia C."/>
        </authorList>
    </citation>
    <scope>NUCLEOTIDE SEQUENCE [LARGE SCALE GENOMIC DNA]</scope>
    <source>
        <strain evidence="2 3">CAIM 722</strain>
    </source>
</reference>
<dbReference type="SUPFAM" id="SSF51126">
    <property type="entry name" value="Pectin lyase-like"/>
    <property type="match status" value="1"/>
</dbReference>
<keyword evidence="1" id="KW-0472">Membrane</keyword>
<sequence>MISKIFKRYLIFCGIVVNLAFLYSVYSFSHTLISGQSVPGVFFKTASKLAGHSSTRSLADVLMKVGNTLDTPVYYWKPFDRKQWPSVGPDYDNTPVTGTEPKKRVYVADSKSLLKAIRYAKPGTTIVVADGEYEIQSKRFPTSNEVPSKYNPIVFKAEHPGKVKLLMTSLEGFYINRPYWTITGFKFIGQCSNQNSCEHALHVVGEAQHVQIVNNEFVDFNAAIKVNKNVGVYPDDGKVLYNYFYFTKPRDTRYSVTPINIDHANNWLVSHNIIRNFIKTGGNKISYGVFMKGGANNGVIENNLVVCNSTQHRYAGSSIGISAGGGGMEDRRGGVTYQTNQLIIRNNIVFHCSDVGIYLNAGKDTLVNNNTLYNTTGIDVRFSDSSAMIFNNIFSGHLRIRDDAKVIAKSGNLIYPRGFFTNKEQLNSVFLSPETGNFSIVDDKLDLTKKALPYPMRPNDSVVDFCGDTVHSKEKFVGAFQNRAGCFYPSN</sequence>
<feature type="transmembrane region" description="Helical" evidence="1">
    <location>
        <begin position="9"/>
        <end position="28"/>
    </location>
</feature>
<dbReference type="InterPro" id="IPR022441">
    <property type="entry name" value="Para_beta_helix_rpt-2"/>
</dbReference>
<name>A0A7X4RWN2_9VIBR</name>
<dbReference type="EMBL" id="WEKT01000059">
    <property type="protein sequence ID" value="MZI95527.1"/>
    <property type="molecule type" value="Genomic_DNA"/>
</dbReference>
<dbReference type="Gene3D" id="2.160.20.10">
    <property type="entry name" value="Single-stranded right-handed beta-helix, Pectin lyase-like"/>
    <property type="match status" value="1"/>
</dbReference>
<dbReference type="InterPro" id="IPR012334">
    <property type="entry name" value="Pectin_lyas_fold"/>
</dbReference>
<evidence type="ECO:0008006" key="4">
    <source>
        <dbReference type="Google" id="ProtNLM"/>
    </source>
</evidence>
<protein>
    <recommendedName>
        <fullName evidence="4">Right handed beta helix domain-containing protein</fullName>
    </recommendedName>
</protein>